<feature type="compositionally biased region" description="Low complexity" evidence="8">
    <location>
        <begin position="1288"/>
        <end position="1300"/>
    </location>
</feature>
<dbReference type="SUPFAM" id="SSF143791">
    <property type="entry name" value="DUSP-like"/>
    <property type="match status" value="1"/>
</dbReference>
<reference evidence="11" key="1">
    <citation type="submission" date="2019-03" db="EMBL/GenBank/DDBJ databases">
        <title>Snf2 controls pulcherriminic acid biosynthesis and connects pigmentation and antifungal activity of the yeast Metschnikowia pulcherrima.</title>
        <authorList>
            <person name="Gore-Lloyd D."/>
            <person name="Sumann I."/>
            <person name="Brachmann A.O."/>
            <person name="Schneeberger K."/>
            <person name="Ortiz-Merino R.A."/>
            <person name="Moreno-Beltran M."/>
            <person name="Schlaefli M."/>
            <person name="Kirner P."/>
            <person name="Santos Kron A."/>
            <person name="Wolfe K.H."/>
            <person name="Piel J."/>
            <person name="Ahrens C.H."/>
            <person name="Henk D."/>
            <person name="Freimoser F.M."/>
        </authorList>
    </citation>
    <scope>NUCLEOTIDE SEQUENCE [LARGE SCALE GENOMIC DNA]</scope>
    <source>
        <strain evidence="11">APC 1.2</strain>
    </source>
</reference>
<dbReference type="Gene3D" id="3.90.70.10">
    <property type="entry name" value="Cysteine proteinases"/>
    <property type="match status" value="2"/>
</dbReference>
<evidence type="ECO:0000256" key="1">
    <source>
        <dbReference type="ARBA" id="ARBA00000707"/>
    </source>
</evidence>
<dbReference type="InterPro" id="IPR035927">
    <property type="entry name" value="DUSP-like_sf"/>
</dbReference>
<name>A0A4P6XSU6_9ASCO</name>
<keyword evidence="11" id="KW-1185">Reference proteome</keyword>
<dbReference type="PROSITE" id="PS00973">
    <property type="entry name" value="USP_2"/>
    <property type="match status" value="1"/>
</dbReference>
<sequence length="1312" mass="147091">MSENNSTGEDRLLSTDSSSITLPLLGSSLDRSLSHSDKDSFSRHLADQKSLKADKVVENPRGASEDETGEKQCLINARAAWKAMLNVSPQDGDATYLVPSSYLERVFSLESASSISDLASVLGKLDSSSLVDAHGALPDEELDSTPFTQISPELFHQLVSVFGIQGDPVVRNIVVRSDGTAALERSPPFFVIHTLSESSHAPKYHNNFCRADQLSKCCFSLSQTKTFHHLIDAIKTCMFKAKNTDIRVWFVKSNDEDELPPTVPLSMFFENIDEKKLISPLIMETTLRSQGITSSVFHVVAETFNRTTKKFPIDLAVENMNSSELEASKIFHSGGNLGLSNLGNTCYMNSALQCLVHLSEVNLYFFFDLHERELNRSNPLGNKGEVAIAFSSLLHKLFDTNTSNSSSVTPREFKYTIGRYSLMFHGYQQQDSQEFLSWLLDALHEDLNRIYDKPYLEKPELNDGDVNNPSAISELAAKCWAQHKQRNDSIIVDLFTGLYQSTLICPDCSKQSISFDPFNDMTLPLPVNKKWYHTFTIVDLSPSSVRAPILELEVELPKASCMDDLIKYLSDFLHVPASQLFLFEIFRNYFYKDFQGNGTANKFLPVSELISDDDIIMVYIIPHDPSLDWIVPVINVVPDEDKSYNTSEPFGLPLFVVLDRRTEALSFGTIRTKLEQAVKILSDLDIEERFTALKGGSSKTTFTAKDFPLIKAAEREDSVMVDANESGENMETDGYDSDISLANPNISASLGFVIKISEEATITSSLLQLSEYRSNLKIQTSRGLQVPLRRPQLNNLPSLAEKLHEKKRNYYHYPELAEKVLPGEGLVGADEEAEKFENAPENRLSDSDIHSFVVVNKDALLREEQADDCKNIDVDTMPNMLEDEDMESDTNWDNVNSLLASIDNLGDSPKVTSDVDADNTSGFNADVLGKGMTKHPMLVSEKSLLVLEWDPLIFAQFFGNNEQQAWKNPVSIPNPSLEASRHLWNQQQKSTISLYDCLKNFSTPEILGEQDLWYCPRCKDHKRATKTIQLWSTGDLLTIHLKRFQSARHFSDKIDMVVDFPIEGLDMKDYVSSLNGELLIYDLVAVDEHYGGLGGGHYTSSAKNFRDGKWYKFNDARVTVICDPQDCVTGAAYLLFYKKRTPSTYAGGSGVETLLKDGQTTFEVRMDKLRNSSRQVLQEVEAYNQALAVESDDEVSDRDDQSIIGSRDSDDQSVIGRRDSVEDEDLYADSDANEQPETPSIERSGSNKKLRSPSTEQSMKFGYENQRKQRLLSKGSDLPRSVNINMGVMSSVSKVTSPSESFRDIDTEDLNL</sequence>
<dbReference type="InterPro" id="IPR028889">
    <property type="entry name" value="USP"/>
</dbReference>
<gene>
    <name evidence="10" type="primary">MPUL0C09050</name>
    <name evidence="10" type="ORF">METSCH_C09050</name>
</gene>
<dbReference type="InterPro" id="IPR038765">
    <property type="entry name" value="Papain-like_cys_pep_sf"/>
</dbReference>
<evidence type="ECO:0000256" key="5">
    <source>
        <dbReference type="ARBA" id="ARBA00022786"/>
    </source>
</evidence>
<feature type="region of interest" description="Disordered" evidence="8">
    <location>
        <begin position="1188"/>
        <end position="1312"/>
    </location>
</feature>
<evidence type="ECO:0000256" key="7">
    <source>
        <dbReference type="ARBA" id="ARBA00022807"/>
    </source>
</evidence>
<feature type="compositionally biased region" description="Polar residues" evidence="8">
    <location>
        <begin position="1235"/>
        <end position="1244"/>
    </location>
</feature>
<keyword evidence="7" id="KW-0788">Thiol protease</keyword>
<dbReference type="Gene3D" id="3.30.2230.10">
    <property type="entry name" value="DUSP-like"/>
    <property type="match status" value="1"/>
</dbReference>
<organism evidence="10 11">
    <name type="scientific">Metschnikowia aff. pulcherrima</name>
    <dbReference type="NCBI Taxonomy" id="2163413"/>
    <lineage>
        <taxon>Eukaryota</taxon>
        <taxon>Fungi</taxon>
        <taxon>Dikarya</taxon>
        <taxon>Ascomycota</taxon>
        <taxon>Saccharomycotina</taxon>
        <taxon>Pichiomycetes</taxon>
        <taxon>Metschnikowiaceae</taxon>
        <taxon>Metschnikowia</taxon>
    </lineage>
</organism>
<evidence type="ECO:0000259" key="9">
    <source>
        <dbReference type="PROSITE" id="PS50235"/>
    </source>
</evidence>
<dbReference type="SUPFAM" id="SSF54001">
    <property type="entry name" value="Cysteine proteinases"/>
    <property type="match status" value="1"/>
</dbReference>
<feature type="domain" description="USP" evidence="9">
    <location>
        <begin position="337"/>
        <end position="1140"/>
    </location>
</feature>
<dbReference type="GO" id="GO:0006508">
    <property type="term" value="P:proteolysis"/>
    <property type="evidence" value="ECO:0007669"/>
    <property type="project" value="UniProtKB-KW"/>
</dbReference>
<feature type="compositionally biased region" description="Acidic residues" evidence="8">
    <location>
        <begin position="1221"/>
        <end position="1234"/>
    </location>
</feature>
<keyword evidence="5" id="KW-0833">Ubl conjugation pathway</keyword>
<dbReference type="EMBL" id="CP034458">
    <property type="protein sequence ID" value="QBM88924.1"/>
    <property type="molecule type" value="Genomic_DNA"/>
</dbReference>
<keyword evidence="6 10" id="KW-0378">Hydrolase</keyword>
<evidence type="ECO:0000313" key="10">
    <source>
        <dbReference type="EMBL" id="QBM88924.1"/>
    </source>
</evidence>
<comment type="similarity">
    <text evidence="2">Belongs to the peptidase C19 family.</text>
</comment>
<comment type="catalytic activity">
    <reaction evidence="1">
        <text>Thiol-dependent hydrolysis of ester, thioester, amide, peptide and isopeptide bonds formed by the C-terminal Gly of ubiquitin (a 76-residue protein attached to proteins as an intracellular targeting signal).</text>
        <dbReference type="EC" id="3.4.19.12"/>
    </reaction>
</comment>
<dbReference type="PROSITE" id="PS00972">
    <property type="entry name" value="USP_1"/>
    <property type="match status" value="1"/>
</dbReference>
<keyword evidence="4" id="KW-0645">Protease</keyword>
<dbReference type="Proteomes" id="UP000292447">
    <property type="component" value="Chromosome III"/>
</dbReference>
<dbReference type="EC" id="3.4.19.12" evidence="3"/>
<evidence type="ECO:0000256" key="8">
    <source>
        <dbReference type="SAM" id="MobiDB-lite"/>
    </source>
</evidence>
<dbReference type="PANTHER" id="PTHR21646">
    <property type="entry name" value="UBIQUITIN CARBOXYL-TERMINAL HYDROLASE"/>
    <property type="match status" value="1"/>
</dbReference>
<evidence type="ECO:0000256" key="3">
    <source>
        <dbReference type="ARBA" id="ARBA00012759"/>
    </source>
</evidence>
<dbReference type="InterPro" id="IPR001394">
    <property type="entry name" value="Peptidase_C19_UCH"/>
</dbReference>
<dbReference type="InterPro" id="IPR018200">
    <property type="entry name" value="USP_CS"/>
</dbReference>
<dbReference type="GO" id="GO:0004843">
    <property type="term" value="F:cysteine-type deubiquitinase activity"/>
    <property type="evidence" value="ECO:0007669"/>
    <property type="project" value="UniProtKB-EC"/>
</dbReference>
<evidence type="ECO:0000256" key="4">
    <source>
        <dbReference type="ARBA" id="ARBA00022670"/>
    </source>
</evidence>
<proteinExistence type="inferred from homology"/>
<evidence type="ECO:0000256" key="2">
    <source>
        <dbReference type="ARBA" id="ARBA00009085"/>
    </source>
</evidence>
<protein>
    <recommendedName>
        <fullName evidence="3">ubiquitinyl hydrolase 1</fullName>
        <ecNumber evidence="3">3.4.19.12</ecNumber>
    </recommendedName>
</protein>
<accession>A0A4P6XSU6</accession>
<evidence type="ECO:0000256" key="6">
    <source>
        <dbReference type="ARBA" id="ARBA00022801"/>
    </source>
</evidence>
<dbReference type="InterPro" id="IPR050185">
    <property type="entry name" value="Ub_carboxyl-term_hydrolase"/>
</dbReference>
<dbReference type="STRING" id="2163413.A0A4P6XSU6"/>
<dbReference type="PROSITE" id="PS50235">
    <property type="entry name" value="USP_3"/>
    <property type="match status" value="1"/>
</dbReference>
<evidence type="ECO:0000313" key="11">
    <source>
        <dbReference type="Proteomes" id="UP000292447"/>
    </source>
</evidence>
<dbReference type="PANTHER" id="PTHR21646:SF24">
    <property type="entry name" value="UBIQUITIN CARBOXYL-TERMINAL HYDROLASE"/>
    <property type="match status" value="1"/>
</dbReference>
<dbReference type="Pfam" id="PF00443">
    <property type="entry name" value="UCH"/>
    <property type="match status" value="1"/>
</dbReference>
<dbReference type="GO" id="GO:0016579">
    <property type="term" value="P:protein deubiquitination"/>
    <property type="evidence" value="ECO:0007669"/>
    <property type="project" value="InterPro"/>
</dbReference>